<name>A0A7N2L536_QUELO</name>
<dbReference type="SUPFAM" id="SSF52540">
    <property type="entry name" value="P-loop containing nucleoside triphosphate hydrolases"/>
    <property type="match status" value="1"/>
</dbReference>
<dbReference type="GO" id="GO:0016887">
    <property type="term" value="F:ATP hydrolysis activity"/>
    <property type="evidence" value="ECO:0007669"/>
    <property type="project" value="InterPro"/>
</dbReference>
<dbReference type="InParanoid" id="A0A7N2L536"/>
<dbReference type="GO" id="GO:0005759">
    <property type="term" value="C:mitochondrial matrix"/>
    <property type="evidence" value="ECO:0007669"/>
    <property type="project" value="TreeGrafter"/>
</dbReference>
<dbReference type="GO" id="GO:0005524">
    <property type="term" value="F:ATP binding"/>
    <property type="evidence" value="ECO:0007669"/>
    <property type="project" value="InterPro"/>
</dbReference>
<evidence type="ECO:0000259" key="1">
    <source>
        <dbReference type="PROSITE" id="PS51787"/>
    </source>
</evidence>
<dbReference type="GO" id="GO:0007005">
    <property type="term" value="P:mitochondrion organization"/>
    <property type="evidence" value="ECO:0007669"/>
    <property type="project" value="TreeGrafter"/>
</dbReference>
<feature type="domain" description="Lon N-terminal" evidence="1">
    <location>
        <begin position="92"/>
        <end position="285"/>
    </location>
</feature>
<dbReference type="Gene3D" id="3.40.50.300">
    <property type="entry name" value="P-loop containing nucleotide triphosphate hydrolases"/>
    <property type="match status" value="1"/>
</dbReference>
<dbReference type="InterPro" id="IPR003111">
    <property type="entry name" value="Lon_prtase_N"/>
</dbReference>
<dbReference type="OMA" id="HRRTCIG"/>
<dbReference type="PROSITE" id="PS51787">
    <property type="entry name" value="LON_N"/>
    <property type="match status" value="1"/>
</dbReference>
<dbReference type="InterPro" id="IPR027417">
    <property type="entry name" value="P-loop_NTPase"/>
</dbReference>
<dbReference type="InterPro" id="IPR027065">
    <property type="entry name" value="Lon_Prtase"/>
</dbReference>
<evidence type="ECO:0000313" key="2">
    <source>
        <dbReference type="EnsemblPlants" id="QL03p013604:mrna"/>
    </source>
</evidence>
<reference evidence="2" key="2">
    <citation type="submission" date="2021-01" db="UniProtKB">
        <authorList>
            <consortium name="EnsemblPlants"/>
        </authorList>
    </citation>
    <scope>IDENTIFICATION</scope>
</reference>
<protein>
    <recommendedName>
        <fullName evidence="1">Lon N-terminal domain-containing protein</fullName>
    </recommendedName>
</protein>
<dbReference type="SMART" id="SM00464">
    <property type="entry name" value="LON"/>
    <property type="match status" value="1"/>
</dbReference>
<sequence length="518" mass="58559">MAWRGIFKIFSTIASGKNNLTEEKMDFEEDDEEGEEIYKKNVIYILIACWCIPALHADCFNISNLIMGSALLASHHAQSAYEFWRKGFELRSFGLTTSTFTIFPGFHSPVQVKDPKLLAALQESYARHAPYVGAFLVKDEPGTDPSLVSGSEAEKNIYDLKGKELLNRLYEVGIHAKVDKEPLTVKVGHLKASCLYYDKPYNKDDDDVIKATSFEVKSTLRDVLNTRSFLKGIYTQYIDNSEFPRLADLGAVISGAKNLQCQQVLEELDAYKCLKLTLELLKKSMEISKIQTECPLGTESYMFKAWHAAKFRERLEGNRDQIPLHVLQLINKELSKLQQFEASSIEFNETHNYLDWLTALPWGIYCHGERVNEKIEDKPTGKILCFSGPPGLGKKSLVCSIARALNRKFFRITIGRLTNIAEIKGHFRINVSSMPGKMVQCLKTVGTANPLVLIDGVYKLGRQHARDLTNAVLDLLDPEQNVKFVDNFFFFPIDLSKVSHCGDVETIEVVFLQDLSSN</sequence>
<dbReference type="AlphaFoldDB" id="A0A7N2L536"/>
<dbReference type="Pfam" id="PF00004">
    <property type="entry name" value="AAA"/>
    <property type="match status" value="1"/>
</dbReference>
<dbReference type="Pfam" id="PF02190">
    <property type="entry name" value="LON_substr_bdg"/>
    <property type="match status" value="1"/>
</dbReference>
<dbReference type="GO" id="GO:0004176">
    <property type="term" value="F:ATP-dependent peptidase activity"/>
    <property type="evidence" value="ECO:0007669"/>
    <property type="project" value="InterPro"/>
</dbReference>
<organism evidence="2 3">
    <name type="scientific">Quercus lobata</name>
    <name type="common">Valley oak</name>
    <dbReference type="NCBI Taxonomy" id="97700"/>
    <lineage>
        <taxon>Eukaryota</taxon>
        <taxon>Viridiplantae</taxon>
        <taxon>Streptophyta</taxon>
        <taxon>Embryophyta</taxon>
        <taxon>Tracheophyta</taxon>
        <taxon>Spermatophyta</taxon>
        <taxon>Magnoliopsida</taxon>
        <taxon>eudicotyledons</taxon>
        <taxon>Gunneridae</taxon>
        <taxon>Pentapetalae</taxon>
        <taxon>rosids</taxon>
        <taxon>fabids</taxon>
        <taxon>Fagales</taxon>
        <taxon>Fagaceae</taxon>
        <taxon>Quercus</taxon>
    </lineage>
</organism>
<keyword evidence="3" id="KW-1185">Reference proteome</keyword>
<dbReference type="PANTHER" id="PTHR43718:SF2">
    <property type="entry name" value="LON PROTEASE HOMOLOG, MITOCHONDRIAL"/>
    <property type="match status" value="1"/>
</dbReference>
<dbReference type="GO" id="GO:0004252">
    <property type="term" value="F:serine-type endopeptidase activity"/>
    <property type="evidence" value="ECO:0007669"/>
    <property type="project" value="InterPro"/>
</dbReference>
<dbReference type="GO" id="GO:0006515">
    <property type="term" value="P:protein quality control for misfolded or incompletely synthesized proteins"/>
    <property type="evidence" value="ECO:0007669"/>
    <property type="project" value="TreeGrafter"/>
</dbReference>
<dbReference type="PANTHER" id="PTHR43718">
    <property type="entry name" value="LON PROTEASE"/>
    <property type="match status" value="1"/>
</dbReference>
<dbReference type="Gramene" id="QL03p013604:mrna">
    <property type="protein sequence ID" value="QL03p013604:mrna"/>
    <property type="gene ID" value="QL03p013604"/>
</dbReference>
<dbReference type="Proteomes" id="UP000594261">
    <property type="component" value="Chromosome 3"/>
</dbReference>
<reference evidence="2 3" key="1">
    <citation type="journal article" date="2016" name="G3 (Bethesda)">
        <title>First Draft Assembly and Annotation of the Genome of a California Endemic Oak Quercus lobata Nee (Fagaceae).</title>
        <authorList>
            <person name="Sork V.L."/>
            <person name="Fitz-Gibbon S.T."/>
            <person name="Puiu D."/>
            <person name="Crepeau M."/>
            <person name="Gugger P.F."/>
            <person name="Sherman R."/>
            <person name="Stevens K."/>
            <person name="Langley C.H."/>
            <person name="Pellegrini M."/>
            <person name="Salzberg S.L."/>
        </authorList>
    </citation>
    <scope>NUCLEOTIDE SEQUENCE [LARGE SCALE GENOMIC DNA]</scope>
    <source>
        <strain evidence="2 3">cv. SW786</strain>
    </source>
</reference>
<dbReference type="InterPro" id="IPR003959">
    <property type="entry name" value="ATPase_AAA_core"/>
</dbReference>
<dbReference type="EMBL" id="LRBV02000003">
    <property type="status" value="NOT_ANNOTATED_CDS"/>
    <property type="molecule type" value="Genomic_DNA"/>
</dbReference>
<dbReference type="EnsemblPlants" id="QL03p013604:mrna">
    <property type="protein sequence ID" value="QL03p013604:mrna"/>
    <property type="gene ID" value="QL03p013604"/>
</dbReference>
<accession>A0A7N2L536</accession>
<proteinExistence type="predicted"/>
<evidence type="ECO:0000313" key="3">
    <source>
        <dbReference type="Proteomes" id="UP000594261"/>
    </source>
</evidence>
<dbReference type="GO" id="GO:0051131">
    <property type="term" value="P:chaperone-mediated protein complex assembly"/>
    <property type="evidence" value="ECO:0007669"/>
    <property type="project" value="TreeGrafter"/>
</dbReference>
<dbReference type="GO" id="GO:0003697">
    <property type="term" value="F:single-stranded DNA binding"/>
    <property type="evidence" value="ECO:0007669"/>
    <property type="project" value="TreeGrafter"/>
</dbReference>
<dbReference type="Gene3D" id="1.20.58.1480">
    <property type="match status" value="1"/>
</dbReference>